<dbReference type="Gene3D" id="1.10.10.1330">
    <property type="entry name" value="RNA polymerase sigma-54 factor, core-binding domain"/>
    <property type="match status" value="1"/>
</dbReference>
<evidence type="ECO:0000259" key="2">
    <source>
        <dbReference type="Pfam" id="PF04963"/>
    </source>
</evidence>
<organism evidence="3">
    <name type="scientific">marine sediment metagenome</name>
    <dbReference type="NCBI Taxonomy" id="412755"/>
    <lineage>
        <taxon>unclassified sequences</taxon>
        <taxon>metagenomes</taxon>
        <taxon>ecological metagenomes</taxon>
    </lineage>
</organism>
<dbReference type="GO" id="GO:0016987">
    <property type="term" value="F:sigma factor activity"/>
    <property type="evidence" value="ECO:0007669"/>
    <property type="project" value="InterPro"/>
</dbReference>
<protein>
    <recommendedName>
        <fullName evidence="2">RNA polymerase sigma factor 54 core-binding domain-containing protein</fullName>
    </recommendedName>
</protein>
<sequence length="348" mass="39378">MVMKASLQLKLGQSLTMTPQLQQAIRLLQLSTLDLQQEIQQALESNPLLETSEDDDQAETPSPDADHNHDNASDEKSPDATAEAASTDWDESENAPDWQSENEIPDTLPDDLPVDTAWEDVYQSAPATSARNDDDNDYDFETRNSPTETLRDHLEWQLNLTPLNERDQAIAHALMDAVDERGYLTSAIEDIYAGLADEADEDPLELDEVAAVLRRLQYFDPPGVFARDLQDCLLIQLNQLPPETPWLAQARLVITHYINLLGNRDYAQLLRRSRLKEDQLRDVLALITGLNPRPGDIIDRTEPDYVIPDVIVRKHNDRWRVELNPEIAPRIRVNASYASLRKRADSSA</sequence>
<comment type="caution">
    <text evidence="3">The sequence shown here is derived from an EMBL/GenBank/DDBJ whole genome shotgun (WGS) entry which is preliminary data.</text>
</comment>
<dbReference type="InterPro" id="IPR000394">
    <property type="entry name" value="RNA_pol_sigma_54"/>
</dbReference>
<feature type="region of interest" description="Disordered" evidence="1">
    <location>
        <begin position="46"/>
        <end position="113"/>
    </location>
</feature>
<feature type="region of interest" description="Disordered" evidence="1">
    <location>
        <begin position="125"/>
        <end position="146"/>
    </location>
</feature>
<feature type="compositionally biased region" description="Basic and acidic residues" evidence="1">
    <location>
        <begin position="64"/>
        <end position="78"/>
    </location>
</feature>
<feature type="domain" description="RNA polymerase sigma factor 54 core-binding" evidence="2">
    <location>
        <begin position="140"/>
        <end position="337"/>
    </location>
</feature>
<dbReference type="GO" id="GO:0003677">
    <property type="term" value="F:DNA binding"/>
    <property type="evidence" value="ECO:0007669"/>
    <property type="project" value="InterPro"/>
</dbReference>
<accession>A0A0F9P9G1</accession>
<evidence type="ECO:0000256" key="1">
    <source>
        <dbReference type="SAM" id="MobiDB-lite"/>
    </source>
</evidence>
<dbReference type="GO" id="GO:0006352">
    <property type="term" value="P:DNA-templated transcription initiation"/>
    <property type="evidence" value="ECO:0007669"/>
    <property type="project" value="InterPro"/>
</dbReference>
<gene>
    <name evidence="3" type="ORF">LCGC14_1165850</name>
</gene>
<name>A0A0F9P9G1_9ZZZZ</name>
<evidence type="ECO:0000313" key="3">
    <source>
        <dbReference type="EMBL" id="KKM97660.1"/>
    </source>
</evidence>
<dbReference type="PANTHER" id="PTHR32248:SF4">
    <property type="entry name" value="RNA POLYMERASE SIGMA-54 FACTOR"/>
    <property type="match status" value="1"/>
</dbReference>
<dbReference type="Pfam" id="PF04963">
    <property type="entry name" value="Sigma54_CBD"/>
    <property type="match status" value="1"/>
</dbReference>
<dbReference type="Pfam" id="PF00309">
    <property type="entry name" value="Sigma54_AID"/>
    <property type="match status" value="1"/>
</dbReference>
<dbReference type="PANTHER" id="PTHR32248">
    <property type="entry name" value="RNA POLYMERASE SIGMA-54 FACTOR"/>
    <property type="match status" value="1"/>
</dbReference>
<dbReference type="EMBL" id="LAZR01005721">
    <property type="protein sequence ID" value="KKM97660.1"/>
    <property type="molecule type" value="Genomic_DNA"/>
</dbReference>
<proteinExistence type="predicted"/>
<dbReference type="GO" id="GO:0001216">
    <property type="term" value="F:DNA-binding transcription activator activity"/>
    <property type="evidence" value="ECO:0007669"/>
    <property type="project" value="InterPro"/>
</dbReference>
<dbReference type="AlphaFoldDB" id="A0A0F9P9G1"/>
<dbReference type="InterPro" id="IPR038709">
    <property type="entry name" value="RpoN_core-bd_sf"/>
</dbReference>
<dbReference type="InterPro" id="IPR007046">
    <property type="entry name" value="RNA_pol_sigma_54_core-bd"/>
</dbReference>
<reference evidence="3" key="1">
    <citation type="journal article" date="2015" name="Nature">
        <title>Complex archaea that bridge the gap between prokaryotes and eukaryotes.</title>
        <authorList>
            <person name="Spang A."/>
            <person name="Saw J.H."/>
            <person name="Jorgensen S.L."/>
            <person name="Zaremba-Niedzwiedzka K."/>
            <person name="Martijn J."/>
            <person name="Lind A.E."/>
            <person name="van Eijk R."/>
            <person name="Schleper C."/>
            <person name="Guy L."/>
            <person name="Ettema T.J."/>
        </authorList>
    </citation>
    <scope>NUCLEOTIDE SEQUENCE</scope>
</reference>